<dbReference type="PANTHER" id="PTHR30111">
    <property type="entry name" value="33 KDA CHAPERONIN"/>
    <property type="match status" value="1"/>
</dbReference>
<dbReference type="PIRSF" id="PIRSF005261">
    <property type="entry name" value="Heat_shock_Hsp33"/>
    <property type="match status" value="1"/>
</dbReference>
<evidence type="ECO:0000256" key="3">
    <source>
        <dbReference type="ARBA" id="ARBA00023157"/>
    </source>
</evidence>
<dbReference type="InterPro" id="IPR016153">
    <property type="entry name" value="Heat_shock_Hsp33_N"/>
</dbReference>
<dbReference type="Gene3D" id="1.10.287.480">
    <property type="entry name" value="helix hairpin bin"/>
    <property type="match status" value="1"/>
</dbReference>
<dbReference type="CDD" id="cd00498">
    <property type="entry name" value="Hsp33"/>
    <property type="match status" value="1"/>
</dbReference>
<dbReference type="GO" id="GO:0042026">
    <property type="term" value="P:protein refolding"/>
    <property type="evidence" value="ECO:0007669"/>
    <property type="project" value="TreeGrafter"/>
</dbReference>
<dbReference type="GO" id="GO:0044183">
    <property type="term" value="F:protein folding chaperone"/>
    <property type="evidence" value="ECO:0007669"/>
    <property type="project" value="TreeGrafter"/>
</dbReference>
<keyword evidence="8" id="KW-1185">Reference proteome</keyword>
<dbReference type="PANTHER" id="PTHR30111:SF1">
    <property type="entry name" value="33 KDA CHAPERONIN"/>
    <property type="match status" value="1"/>
</dbReference>
<dbReference type="InterPro" id="IPR016154">
    <property type="entry name" value="Heat_shock_Hsp33_C"/>
</dbReference>
<comment type="subcellular location">
    <subcellularLocation>
        <location evidence="6">Cytoplasm</location>
    </subcellularLocation>
</comment>
<evidence type="ECO:0000256" key="6">
    <source>
        <dbReference type="HAMAP-Rule" id="MF_00117"/>
    </source>
</evidence>
<dbReference type="InterPro" id="IPR023212">
    <property type="entry name" value="Hsp33_helix_hairpin_bin_dom_sf"/>
</dbReference>
<evidence type="ECO:0000313" key="7">
    <source>
        <dbReference type="EMBL" id="MBB3143315.1"/>
    </source>
</evidence>
<organism evidence="7 8">
    <name type="scientific">Halomonas organivorans</name>
    <dbReference type="NCBI Taxonomy" id="257772"/>
    <lineage>
        <taxon>Bacteria</taxon>
        <taxon>Pseudomonadati</taxon>
        <taxon>Pseudomonadota</taxon>
        <taxon>Gammaproteobacteria</taxon>
        <taxon>Oceanospirillales</taxon>
        <taxon>Halomonadaceae</taxon>
        <taxon>Halomonas</taxon>
    </lineage>
</organism>
<dbReference type="EMBL" id="JACHXM010000042">
    <property type="protein sequence ID" value="MBB3143315.1"/>
    <property type="molecule type" value="Genomic_DNA"/>
</dbReference>
<keyword evidence="1 6" id="KW-0963">Cytoplasm</keyword>
<evidence type="ECO:0000256" key="4">
    <source>
        <dbReference type="ARBA" id="ARBA00023186"/>
    </source>
</evidence>
<dbReference type="SUPFAM" id="SSF64397">
    <property type="entry name" value="Hsp33 domain"/>
    <property type="match status" value="1"/>
</dbReference>
<comment type="caution">
    <text evidence="7">The sequence shown here is derived from an EMBL/GenBank/DDBJ whole genome shotgun (WGS) entry which is preliminary data.</text>
</comment>
<feature type="disulfide bond" description="Redox-active" evidence="6">
    <location>
        <begin position="229"/>
        <end position="231"/>
    </location>
</feature>
<dbReference type="SUPFAM" id="SSF118352">
    <property type="entry name" value="HSP33 redox switch-like"/>
    <property type="match status" value="1"/>
</dbReference>
<feature type="disulfide bond" description="Redox-active" evidence="6">
    <location>
        <begin position="262"/>
        <end position="265"/>
    </location>
</feature>
<reference evidence="7 8" key="1">
    <citation type="submission" date="2020-08" db="EMBL/GenBank/DDBJ databases">
        <title>Genomic Encyclopedia of Type Strains, Phase III (KMG-III): the genomes of soil and plant-associated and newly described type strains.</title>
        <authorList>
            <person name="Whitman W."/>
        </authorList>
    </citation>
    <scope>NUCLEOTIDE SEQUENCE [LARGE SCALE GENOMIC DNA]</scope>
    <source>
        <strain evidence="7 8">CECT 5995</strain>
    </source>
</reference>
<protein>
    <recommendedName>
        <fullName evidence="6">33 kDa chaperonin</fullName>
    </recommendedName>
    <alternativeName>
        <fullName evidence="6">Heat shock protein 33 homolog</fullName>
        <shortName evidence="6">HSP33</shortName>
    </alternativeName>
</protein>
<dbReference type="Gene3D" id="3.55.30.10">
    <property type="entry name" value="Hsp33 domain"/>
    <property type="match status" value="1"/>
</dbReference>
<dbReference type="Gene3D" id="3.90.1280.10">
    <property type="entry name" value="HSP33 redox switch-like"/>
    <property type="match status" value="1"/>
</dbReference>
<comment type="function">
    <text evidence="6">Redox regulated molecular chaperone. Protects both thermally unfolding and oxidatively damaged proteins from irreversible aggregation. Plays an important role in the bacterial defense system toward oxidative stress.</text>
</comment>
<dbReference type="InterPro" id="IPR000397">
    <property type="entry name" value="Heat_shock_Hsp33"/>
</dbReference>
<proteinExistence type="inferred from homology"/>
<gene>
    <name evidence="6" type="primary">hslO</name>
    <name evidence="7" type="ORF">FHR96_004236</name>
</gene>
<keyword evidence="3 6" id="KW-1015">Disulfide bond</keyword>
<dbReference type="GO" id="GO:0005737">
    <property type="term" value="C:cytoplasm"/>
    <property type="evidence" value="ECO:0007669"/>
    <property type="project" value="UniProtKB-SubCell"/>
</dbReference>
<name>A0A7W5G7K7_9GAMM</name>
<dbReference type="Proteomes" id="UP000525987">
    <property type="component" value="Unassembled WGS sequence"/>
</dbReference>
<dbReference type="AlphaFoldDB" id="A0A7W5G7K7"/>
<comment type="similarity">
    <text evidence="6">Belongs to the HSP33 family.</text>
</comment>
<dbReference type="NCBIfam" id="NF001033">
    <property type="entry name" value="PRK00114.1"/>
    <property type="match status" value="1"/>
</dbReference>
<evidence type="ECO:0000256" key="2">
    <source>
        <dbReference type="ARBA" id="ARBA00022833"/>
    </source>
</evidence>
<dbReference type="GO" id="GO:0051082">
    <property type="term" value="F:unfolded protein binding"/>
    <property type="evidence" value="ECO:0007669"/>
    <property type="project" value="UniProtKB-UniRule"/>
</dbReference>
<keyword evidence="2 6" id="KW-0862">Zinc</keyword>
<dbReference type="RefSeq" id="WP_183389639.1">
    <property type="nucleotide sequence ID" value="NZ_JACHXM010000042.1"/>
</dbReference>
<sequence>MNDQIQRFLFEDTNVRGEIVTLEQAHAEVMDRHDYPPAVTRQLGELLAAVALLTETIKLDGTMSIEVRGKGPLSLLMAESNPGGELRAIARLDEEAALPAEDAGFSELVGEGQVTITLDPRGGHRYQGIVALNRDSLAGCLEDYFAQSEQLPTRLWLADDGQRAGGLLLQRLPDEALNQDEDAWERTVHLASTLSETELLAVEQLELLHRLYHEETVRVFEPKALRFACTCSRERIAGALMSLGGEELHAILAEQGGIATQCHFCHTRYEFTVAEVEAMLEDPEEPPTLH</sequence>
<accession>A0A7W5G7K7</accession>
<dbReference type="Pfam" id="PF01430">
    <property type="entry name" value="HSP33"/>
    <property type="match status" value="1"/>
</dbReference>
<evidence type="ECO:0000256" key="1">
    <source>
        <dbReference type="ARBA" id="ARBA00022490"/>
    </source>
</evidence>
<comment type="PTM">
    <text evidence="6">Under oxidizing conditions two disulfide bonds are formed involving the reactive cysteines. Under reducing conditions zinc is bound to the reactive cysteines and the protein is inactive.</text>
</comment>
<keyword evidence="5 6" id="KW-0676">Redox-active center</keyword>
<evidence type="ECO:0000313" key="8">
    <source>
        <dbReference type="Proteomes" id="UP000525987"/>
    </source>
</evidence>
<keyword evidence="4 6" id="KW-0143">Chaperone</keyword>
<evidence type="ECO:0000256" key="5">
    <source>
        <dbReference type="ARBA" id="ARBA00023284"/>
    </source>
</evidence>
<dbReference type="HAMAP" id="MF_00117">
    <property type="entry name" value="HslO"/>
    <property type="match status" value="1"/>
</dbReference>